<comment type="cofactor">
    <cofactor evidence="1">
        <name>pyridoxal 5'-phosphate</name>
        <dbReference type="ChEBI" id="CHEBI:597326"/>
    </cofactor>
</comment>
<name>A0A2V5K8R5_9BACL</name>
<dbReference type="AlphaFoldDB" id="A0A2V5K8R5"/>
<dbReference type="InterPro" id="IPR015421">
    <property type="entry name" value="PyrdxlP-dep_Trfase_major"/>
</dbReference>
<keyword evidence="6" id="KW-0663">Pyridoxal phosphate</keyword>
<dbReference type="InterPro" id="IPR004839">
    <property type="entry name" value="Aminotransferase_I/II_large"/>
</dbReference>
<protein>
    <submittedName>
        <fullName evidence="8">Aminotransferase</fullName>
    </submittedName>
</protein>
<keyword evidence="5 8" id="KW-0808">Transferase</keyword>
<keyword evidence="9" id="KW-1185">Reference proteome</keyword>
<comment type="caution">
    <text evidence="8">The sequence shown here is derived from an EMBL/GenBank/DDBJ whole genome shotgun (WGS) entry which is preliminary data.</text>
</comment>
<gene>
    <name evidence="8" type="ORF">DLM86_08715</name>
</gene>
<keyword evidence="4 8" id="KW-0032">Aminotransferase</keyword>
<accession>A0A2V5K8R5</accession>
<dbReference type="Proteomes" id="UP000247476">
    <property type="component" value="Unassembled WGS sequence"/>
</dbReference>
<evidence type="ECO:0000256" key="6">
    <source>
        <dbReference type="ARBA" id="ARBA00022898"/>
    </source>
</evidence>
<dbReference type="PANTHER" id="PTHR42790:SF19">
    <property type="entry name" value="KYNURENINE_ALPHA-AMINOADIPATE AMINOTRANSFERASE, MITOCHONDRIAL"/>
    <property type="match status" value="1"/>
</dbReference>
<reference evidence="8 9" key="1">
    <citation type="submission" date="2018-05" db="EMBL/GenBank/DDBJ databases">
        <title>Paenibacillus flagellatus sp. nov., isolated from selenium mineral soil.</title>
        <authorList>
            <person name="Dai X."/>
        </authorList>
    </citation>
    <scope>NUCLEOTIDE SEQUENCE [LARGE SCALE GENOMIC DNA]</scope>
    <source>
        <strain evidence="8 9">DXL2</strain>
    </source>
</reference>
<dbReference type="CDD" id="cd00609">
    <property type="entry name" value="AAT_like"/>
    <property type="match status" value="1"/>
</dbReference>
<comment type="similarity">
    <text evidence="2">Belongs to the class-I pyridoxal-phosphate-dependent aminotransferase family.</text>
</comment>
<evidence type="ECO:0000313" key="9">
    <source>
        <dbReference type="Proteomes" id="UP000247476"/>
    </source>
</evidence>
<organism evidence="8 9">
    <name type="scientific">Paenibacillus flagellatus</name>
    <dbReference type="NCBI Taxonomy" id="2211139"/>
    <lineage>
        <taxon>Bacteria</taxon>
        <taxon>Bacillati</taxon>
        <taxon>Bacillota</taxon>
        <taxon>Bacilli</taxon>
        <taxon>Bacillales</taxon>
        <taxon>Paenibacillaceae</taxon>
        <taxon>Paenibacillus</taxon>
    </lineage>
</organism>
<dbReference type="OrthoDB" id="9802601at2"/>
<dbReference type="GO" id="GO:0030170">
    <property type="term" value="F:pyridoxal phosphate binding"/>
    <property type="evidence" value="ECO:0007669"/>
    <property type="project" value="InterPro"/>
</dbReference>
<proteinExistence type="inferred from homology"/>
<dbReference type="Gene3D" id="3.40.640.10">
    <property type="entry name" value="Type I PLP-dependent aspartate aminotransferase-like (Major domain)"/>
    <property type="match status" value="1"/>
</dbReference>
<comment type="subunit">
    <text evidence="3">Homodimer.</text>
</comment>
<evidence type="ECO:0000256" key="1">
    <source>
        <dbReference type="ARBA" id="ARBA00001933"/>
    </source>
</evidence>
<dbReference type="InterPro" id="IPR050859">
    <property type="entry name" value="Class-I_PLP-dep_aminotransf"/>
</dbReference>
<dbReference type="InterPro" id="IPR015422">
    <property type="entry name" value="PyrdxlP-dep_Trfase_small"/>
</dbReference>
<evidence type="ECO:0000313" key="8">
    <source>
        <dbReference type="EMBL" id="PYI55788.1"/>
    </source>
</evidence>
<dbReference type="GO" id="GO:0008483">
    <property type="term" value="F:transaminase activity"/>
    <property type="evidence" value="ECO:0007669"/>
    <property type="project" value="UniProtKB-KW"/>
</dbReference>
<dbReference type="Pfam" id="PF00155">
    <property type="entry name" value="Aminotran_1_2"/>
    <property type="match status" value="1"/>
</dbReference>
<dbReference type="GO" id="GO:1901605">
    <property type="term" value="P:alpha-amino acid metabolic process"/>
    <property type="evidence" value="ECO:0007669"/>
    <property type="project" value="TreeGrafter"/>
</dbReference>
<dbReference type="Gene3D" id="3.90.1150.10">
    <property type="entry name" value="Aspartate Aminotransferase, domain 1"/>
    <property type="match status" value="1"/>
</dbReference>
<evidence type="ECO:0000256" key="5">
    <source>
        <dbReference type="ARBA" id="ARBA00022679"/>
    </source>
</evidence>
<dbReference type="PANTHER" id="PTHR42790">
    <property type="entry name" value="AMINOTRANSFERASE"/>
    <property type="match status" value="1"/>
</dbReference>
<evidence type="ECO:0000256" key="2">
    <source>
        <dbReference type="ARBA" id="ARBA00007441"/>
    </source>
</evidence>
<dbReference type="FunFam" id="3.40.640.10:FF:000053">
    <property type="entry name" value="Aminotransferase, class I"/>
    <property type="match status" value="1"/>
</dbReference>
<dbReference type="InterPro" id="IPR015424">
    <property type="entry name" value="PyrdxlP-dep_Trfase"/>
</dbReference>
<feature type="domain" description="Aminotransferase class I/classII large" evidence="7">
    <location>
        <begin position="61"/>
        <end position="388"/>
    </location>
</feature>
<dbReference type="RefSeq" id="WP_110839589.1">
    <property type="nucleotide sequence ID" value="NZ_QJVJ01000003.1"/>
</dbReference>
<dbReference type="EMBL" id="QJVJ01000003">
    <property type="protein sequence ID" value="PYI55788.1"/>
    <property type="molecule type" value="Genomic_DNA"/>
</dbReference>
<sequence>MTDSLRFAARMESIKASEIRELLKLTERPDMISFAGGLPNPKLFPVQALESLSARVIRDCGRQALQYAATEGYGPLRDKIARRMNRKLDVNVTAANLLITSGSQQGLDLTGKAFLDEGDVVLCESPSYLGAIQAFTPYRPTFIEVDTDSDGMNPDHLRQLLQTVRNVKLIYVVPDFQNPTGRCWSRERRERLVRLADEFNVIVVEDHPYGDLRFEGEPQPSVLSFDREGRVVHLGTFSKTFCPGYRIGWTAASPEVLNKYVLLKQATDLHTSNVGQRVIDSYLEENDLENDIAAITDVYRRQRDVMFESLAEHMPEGVSYEKPSGGLFAWVELPEGMDARKLLVRSLEENVAFVPGGAFYPNGGRENAMRLNFSTMDEPRIREGIRRLAGVVRAAAAGIGSGA</sequence>
<evidence type="ECO:0000256" key="4">
    <source>
        <dbReference type="ARBA" id="ARBA00022576"/>
    </source>
</evidence>
<evidence type="ECO:0000256" key="3">
    <source>
        <dbReference type="ARBA" id="ARBA00011738"/>
    </source>
</evidence>
<dbReference type="SUPFAM" id="SSF53383">
    <property type="entry name" value="PLP-dependent transferases"/>
    <property type="match status" value="1"/>
</dbReference>
<evidence type="ECO:0000259" key="7">
    <source>
        <dbReference type="Pfam" id="PF00155"/>
    </source>
</evidence>